<dbReference type="HOGENOM" id="CLU_2986666_0_0_9"/>
<reference evidence="1 2" key="1">
    <citation type="journal article" date="2012" name="J. Biotechnol.">
        <title>Genome sequence of the plant growth promoting strain Bacillus amyloliquefaciens subsp. plantarum B9601-Y2 and expression of mersacidin and other secondary metabolites.</title>
        <authorList>
            <person name="He P."/>
            <person name="Hao K."/>
            <person name="Blom J."/>
            <person name="Ruckert C."/>
            <person name="Vater J."/>
            <person name="Mao Z."/>
            <person name="Wu Y."/>
            <person name="Hou M."/>
            <person name="He P."/>
            <person name="He Y."/>
            <person name="Borriss R."/>
        </authorList>
    </citation>
    <scope>NUCLEOTIDE SEQUENCE [LARGE SCALE GENOMIC DNA]</scope>
    <source>
        <strain evidence="1">Y2</strain>
    </source>
</reference>
<gene>
    <name evidence="1" type="ORF">MUS_0327</name>
</gene>
<evidence type="ECO:0000313" key="2">
    <source>
        <dbReference type="Proteomes" id="UP000002878"/>
    </source>
</evidence>
<dbReference type="EMBL" id="CP003332">
    <property type="protein sequence ID" value="AFJ60409.1"/>
    <property type="molecule type" value="Genomic_DNA"/>
</dbReference>
<name>I2C185_BACAY</name>
<organism evidence="1 2">
    <name type="scientific">Bacillus amyloliquefaciens (strain Y2)</name>
    <name type="common">Bacillus amyloliquefaciens subsp. plantarum (strain B9601-Y2)</name>
    <dbReference type="NCBI Taxonomy" id="1155777"/>
    <lineage>
        <taxon>Bacteria</taxon>
        <taxon>Bacillati</taxon>
        <taxon>Bacillota</taxon>
        <taxon>Bacilli</taxon>
        <taxon>Bacillales</taxon>
        <taxon>Bacillaceae</taxon>
        <taxon>Bacillus</taxon>
        <taxon>Bacillus amyloliquefaciens group</taxon>
    </lineage>
</organism>
<dbReference type="AlphaFoldDB" id="I2C185"/>
<protein>
    <submittedName>
        <fullName evidence="1">Uncharacterized protein</fullName>
    </submittedName>
</protein>
<sequence>MAEIKKIYVRNLTRKNSARTETDSPNVRNMISLNRKKSTLFYIEHFKKIPLLQFYQC</sequence>
<accession>I2C185</accession>
<dbReference type="Proteomes" id="UP000002878">
    <property type="component" value="Chromosome"/>
</dbReference>
<proteinExistence type="predicted"/>
<dbReference type="KEGG" id="bqy:MUS_0327"/>
<dbReference type="PATRIC" id="fig|1126211.3.peg.316"/>
<evidence type="ECO:0000313" key="1">
    <source>
        <dbReference type="EMBL" id="AFJ60409.1"/>
    </source>
</evidence>